<evidence type="ECO:0000313" key="2">
    <source>
        <dbReference type="EMBL" id="GAA0722681.1"/>
    </source>
</evidence>
<keyword evidence="1" id="KW-0812">Transmembrane</keyword>
<keyword evidence="3" id="KW-1185">Reference proteome</keyword>
<dbReference type="RefSeq" id="WP_343912672.1">
    <property type="nucleotide sequence ID" value="NZ_BAAAGE010000002.1"/>
</dbReference>
<evidence type="ECO:0000313" key="3">
    <source>
        <dbReference type="Proteomes" id="UP001501758"/>
    </source>
</evidence>
<evidence type="ECO:0000256" key="1">
    <source>
        <dbReference type="SAM" id="Phobius"/>
    </source>
</evidence>
<accession>A0ABN1IW92</accession>
<protein>
    <recommendedName>
        <fullName evidence="4">DUF3667 domain-containing protein</fullName>
    </recommendedName>
</protein>
<keyword evidence="1" id="KW-0472">Membrane</keyword>
<name>A0ABN1IW92_9FLAO</name>
<reference evidence="2 3" key="1">
    <citation type="journal article" date="2019" name="Int. J. Syst. Evol. Microbiol.">
        <title>The Global Catalogue of Microorganisms (GCM) 10K type strain sequencing project: providing services to taxonomists for standard genome sequencing and annotation.</title>
        <authorList>
            <consortium name="The Broad Institute Genomics Platform"/>
            <consortium name="The Broad Institute Genome Sequencing Center for Infectious Disease"/>
            <person name="Wu L."/>
            <person name="Ma J."/>
        </authorList>
    </citation>
    <scope>NUCLEOTIDE SEQUENCE [LARGE SCALE GENOMIC DNA]</scope>
    <source>
        <strain evidence="2 3">JCM 15974</strain>
    </source>
</reference>
<evidence type="ECO:0008006" key="4">
    <source>
        <dbReference type="Google" id="ProtNLM"/>
    </source>
</evidence>
<feature type="transmembrane region" description="Helical" evidence="1">
    <location>
        <begin position="188"/>
        <end position="207"/>
    </location>
</feature>
<organism evidence="2 3">
    <name type="scientific">Aquimarina litoralis</name>
    <dbReference type="NCBI Taxonomy" id="584605"/>
    <lineage>
        <taxon>Bacteria</taxon>
        <taxon>Pseudomonadati</taxon>
        <taxon>Bacteroidota</taxon>
        <taxon>Flavobacteriia</taxon>
        <taxon>Flavobacteriales</taxon>
        <taxon>Flavobacteriaceae</taxon>
        <taxon>Aquimarina</taxon>
    </lineage>
</organism>
<proteinExistence type="predicted"/>
<feature type="transmembrane region" description="Helical" evidence="1">
    <location>
        <begin position="249"/>
        <end position="275"/>
    </location>
</feature>
<comment type="caution">
    <text evidence="2">The sequence shown here is derived from an EMBL/GenBank/DDBJ whole genome shotgun (WGS) entry which is preliminary data.</text>
</comment>
<dbReference type="EMBL" id="BAAAGE010000002">
    <property type="protein sequence ID" value="GAA0722681.1"/>
    <property type="molecule type" value="Genomic_DNA"/>
</dbReference>
<keyword evidence="1" id="KW-1133">Transmembrane helix</keyword>
<feature type="transmembrane region" description="Helical" evidence="1">
    <location>
        <begin position="79"/>
        <end position="96"/>
    </location>
</feature>
<feature type="transmembrane region" description="Helical" evidence="1">
    <location>
        <begin position="213"/>
        <end position="229"/>
    </location>
</feature>
<dbReference type="InterPro" id="IPR022134">
    <property type="entry name" value="DUF3667"/>
</dbReference>
<dbReference type="Pfam" id="PF12412">
    <property type="entry name" value="DUF3667"/>
    <property type="match status" value="1"/>
</dbReference>
<feature type="transmembrane region" description="Helical" evidence="1">
    <location>
        <begin position="156"/>
        <end position="176"/>
    </location>
</feature>
<sequence>MNCRNCSYLISESSDYCQSCGAKVIRERITFKGLKSDFFSNVLGLDNLFIRTLIGIVTSPQKVISEYISGTRKKYMNPFAFLVIGTAVATFTFNFFSEKYIELMLSAQNEAMYETIFSITQPELDKESAAYQEQFLQYKQEQHEINKGTQNFMLKYFNFIAFLMIPFYALLSFLVFGKKKYNYGEHLVINSYLLGLALFSGTLFFLLGLITSPYIYMVSSLVVIFYYSYTYKKLGDYSIGQIFLKFLKFIAVLVLLSITFGVLIIIITIAFIFLFKLFQ</sequence>
<gene>
    <name evidence="2" type="ORF">GCM10009430_25330</name>
</gene>
<dbReference type="Proteomes" id="UP001501758">
    <property type="component" value="Unassembled WGS sequence"/>
</dbReference>